<dbReference type="SUPFAM" id="SSF81296">
    <property type="entry name" value="E set domains"/>
    <property type="match status" value="1"/>
</dbReference>
<feature type="compositionally biased region" description="Low complexity" evidence="3">
    <location>
        <begin position="162"/>
        <end position="176"/>
    </location>
</feature>
<keyword evidence="4" id="KW-0812">Transmembrane</keyword>
<feature type="region of interest" description="Disordered" evidence="3">
    <location>
        <begin position="157"/>
        <end position="191"/>
    </location>
</feature>
<dbReference type="Gene3D" id="2.60.40.1220">
    <property type="match status" value="1"/>
</dbReference>
<organism evidence="6 7">
    <name type="scientific">Subtercola boreus</name>
    <dbReference type="NCBI Taxonomy" id="120213"/>
    <lineage>
        <taxon>Bacteria</taxon>
        <taxon>Bacillati</taxon>
        <taxon>Actinomycetota</taxon>
        <taxon>Actinomycetes</taxon>
        <taxon>Micrococcales</taxon>
        <taxon>Microbacteriaceae</taxon>
        <taxon>Subtercola</taxon>
    </lineage>
</organism>
<dbReference type="Proteomes" id="UP000256486">
    <property type="component" value="Unassembled WGS sequence"/>
</dbReference>
<keyword evidence="2" id="KW-0186">Copper</keyword>
<dbReference type="Pfam" id="PF04234">
    <property type="entry name" value="CopC"/>
    <property type="match status" value="1"/>
</dbReference>
<keyword evidence="4" id="KW-0472">Membrane</keyword>
<comment type="caution">
    <text evidence="6">The sequence shown here is derived from an EMBL/GenBank/DDBJ whole genome shotgun (WGS) entry which is preliminary data.</text>
</comment>
<dbReference type="GO" id="GO:0042597">
    <property type="term" value="C:periplasmic space"/>
    <property type="evidence" value="ECO:0007669"/>
    <property type="project" value="InterPro"/>
</dbReference>
<dbReference type="InterPro" id="IPR007348">
    <property type="entry name" value="CopC_dom"/>
</dbReference>
<evidence type="ECO:0000313" key="7">
    <source>
        <dbReference type="Proteomes" id="UP000256486"/>
    </source>
</evidence>
<evidence type="ECO:0000256" key="3">
    <source>
        <dbReference type="SAM" id="MobiDB-lite"/>
    </source>
</evidence>
<dbReference type="AlphaFoldDB" id="A0A3E0VIF3"/>
<evidence type="ECO:0000256" key="4">
    <source>
        <dbReference type="SAM" id="Phobius"/>
    </source>
</evidence>
<dbReference type="GO" id="GO:0046688">
    <property type="term" value="P:response to copper ion"/>
    <property type="evidence" value="ECO:0007669"/>
    <property type="project" value="InterPro"/>
</dbReference>
<feature type="transmembrane region" description="Helical" evidence="4">
    <location>
        <begin position="214"/>
        <end position="234"/>
    </location>
</feature>
<gene>
    <name evidence="6" type="ORF">B7R54_11335</name>
</gene>
<dbReference type="InterPro" id="IPR014756">
    <property type="entry name" value="Ig_E-set"/>
</dbReference>
<accession>A0A3E0VIF3</accession>
<evidence type="ECO:0000259" key="5">
    <source>
        <dbReference type="Pfam" id="PF04234"/>
    </source>
</evidence>
<keyword evidence="4" id="KW-1133">Transmembrane helix</keyword>
<evidence type="ECO:0000256" key="2">
    <source>
        <dbReference type="ARBA" id="ARBA00023008"/>
    </source>
</evidence>
<dbReference type="OrthoDB" id="5242236at2"/>
<evidence type="ECO:0000313" key="6">
    <source>
        <dbReference type="EMBL" id="RFA09732.1"/>
    </source>
</evidence>
<keyword evidence="1" id="KW-0732">Signal</keyword>
<dbReference type="InterPro" id="IPR014755">
    <property type="entry name" value="Cu-Rt/internalin_Ig-like"/>
</dbReference>
<name>A0A3E0VIF3_9MICO</name>
<evidence type="ECO:0000256" key="1">
    <source>
        <dbReference type="ARBA" id="ARBA00022729"/>
    </source>
</evidence>
<keyword evidence="7" id="KW-1185">Reference proteome</keyword>
<dbReference type="RefSeq" id="WP_116415135.1">
    <property type="nucleotide sequence ID" value="NZ_NBWZ01000001.1"/>
</dbReference>
<proteinExistence type="predicted"/>
<dbReference type="GO" id="GO:0005507">
    <property type="term" value="F:copper ion binding"/>
    <property type="evidence" value="ECO:0007669"/>
    <property type="project" value="InterPro"/>
</dbReference>
<protein>
    <recommendedName>
        <fullName evidence="5">CopC domain-containing protein</fullName>
    </recommendedName>
</protein>
<reference evidence="6 7" key="1">
    <citation type="submission" date="2017-04" db="EMBL/GenBank/DDBJ databases">
        <title>Comparative genome analysis of Subtercola boreus.</title>
        <authorList>
            <person name="Cho Y.-J."/>
            <person name="Cho A."/>
            <person name="Kim O.-S."/>
            <person name="Lee J.-I."/>
        </authorList>
    </citation>
    <scope>NUCLEOTIDE SEQUENCE [LARGE SCALE GENOMIC DNA]</scope>
    <source>
        <strain evidence="6 7">K300</strain>
    </source>
</reference>
<feature type="domain" description="CopC" evidence="5">
    <location>
        <begin position="42"/>
        <end position="135"/>
    </location>
</feature>
<dbReference type="EMBL" id="NBWZ01000001">
    <property type="protein sequence ID" value="RFA09732.1"/>
    <property type="molecule type" value="Genomic_DNA"/>
</dbReference>
<sequence>MPTFTPESRRRAALSLVVGLVLAGVSVGAGVGVGTAAPAMAHDQVVSSSPESGETVTEPIKTVSITFSDDLLTAVGAVALMTVTDADDGHHESGCTTVDGDTLTTDVSLGEAGQYTVTYQIVSSDGHQTDGTYIFDWQPPMPTATSTALMSAPACGDTWAGSPQSATATETPTPSADAVEPGTLPANALPEPTMTILNSAPVGQTDQPALSVPLLIAAMIAIVAALGAVIVVVMRRLRRP</sequence>